<dbReference type="AlphaFoldDB" id="A0A9N9RT02"/>
<organism evidence="2 3">
    <name type="scientific">Chironomus riparius</name>
    <dbReference type="NCBI Taxonomy" id="315576"/>
    <lineage>
        <taxon>Eukaryota</taxon>
        <taxon>Metazoa</taxon>
        <taxon>Ecdysozoa</taxon>
        <taxon>Arthropoda</taxon>
        <taxon>Hexapoda</taxon>
        <taxon>Insecta</taxon>
        <taxon>Pterygota</taxon>
        <taxon>Neoptera</taxon>
        <taxon>Endopterygota</taxon>
        <taxon>Diptera</taxon>
        <taxon>Nematocera</taxon>
        <taxon>Chironomoidea</taxon>
        <taxon>Chironomidae</taxon>
        <taxon>Chironominae</taxon>
        <taxon>Chironomus</taxon>
    </lineage>
</organism>
<dbReference type="Proteomes" id="UP001153620">
    <property type="component" value="Chromosome 2"/>
</dbReference>
<dbReference type="PANTHER" id="PTHR11012:SF30">
    <property type="entry name" value="PROTEIN KINASE-LIKE DOMAIN-CONTAINING"/>
    <property type="match status" value="1"/>
</dbReference>
<reference evidence="2" key="1">
    <citation type="submission" date="2022-01" db="EMBL/GenBank/DDBJ databases">
        <authorList>
            <person name="King R."/>
        </authorList>
    </citation>
    <scope>NUCLEOTIDE SEQUENCE</scope>
</reference>
<dbReference type="InterPro" id="IPR011009">
    <property type="entry name" value="Kinase-like_dom_sf"/>
</dbReference>
<dbReference type="PANTHER" id="PTHR11012">
    <property type="entry name" value="PROTEIN KINASE-LIKE DOMAIN-CONTAINING"/>
    <property type="match status" value="1"/>
</dbReference>
<feature type="domain" description="CHK kinase-like" evidence="1">
    <location>
        <begin position="142"/>
        <end position="340"/>
    </location>
</feature>
<dbReference type="OrthoDB" id="190089at2759"/>
<sequence length="435" mass="51034">MDETKVINKSSLPNKVYEKVLNEIIENNLGKSSDEFKIICSAGSENGDGYVGEMYRIRVVDKETNEDKLNLIVKVPPENPVRRDQMFIKANVIFEREADFYDNVYPTYTKFQEDKGIDVEKEGFHEVPICYKTLTEEPYEGIFMEDLKASGFDMFDLRKDLTKDHVFLVMKALAKMHAIFYSIKDQNPEWTVKYKTQKDLFILMTEKGKSPMDPWFESMKKQALKVINESENTDMVEKINKLLNNKFNKLIENCFDLEKAEPYATLCHGDCWNNNMLFRFDDNEMPLELKFVDFQVIRYVSPVCDLVYYIFCGTTKELRDEHYQDFLNVYYEELTSYIRRLGSDPEKLFPRKAFEHHLKVFGHFGLLMALMTLPIFTSDSKEAPNMDELAEQFVKMGESSEVDENAFHFTKIRNQNRYDARILGVCNDMVELGYV</sequence>
<reference evidence="2" key="2">
    <citation type="submission" date="2022-10" db="EMBL/GenBank/DDBJ databases">
        <authorList>
            <consortium name="ENA_rothamsted_submissions"/>
            <consortium name="culmorum"/>
            <person name="King R."/>
        </authorList>
    </citation>
    <scope>NUCLEOTIDE SEQUENCE</scope>
</reference>
<gene>
    <name evidence="2" type="ORF">CHIRRI_LOCUS5790</name>
</gene>
<evidence type="ECO:0000259" key="1">
    <source>
        <dbReference type="SMART" id="SM00587"/>
    </source>
</evidence>
<dbReference type="InterPro" id="IPR015897">
    <property type="entry name" value="CHK_kinase-like"/>
</dbReference>
<dbReference type="EMBL" id="OU895878">
    <property type="protein sequence ID" value="CAG9802885.1"/>
    <property type="molecule type" value="Genomic_DNA"/>
</dbReference>
<name>A0A9N9RT02_9DIPT</name>
<protein>
    <recommendedName>
        <fullName evidence="1">CHK kinase-like domain-containing protein</fullName>
    </recommendedName>
</protein>
<dbReference type="InterPro" id="IPR004119">
    <property type="entry name" value="EcKL"/>
</dbReference>
<dbReference type="Pfam" id="PF02958">
    <property type="entry name" value="EcKL"/>
    <property type="match status" value="1"/>
</dbReference>
<accession>A0A9N9RT02</accession>
<dbReference type="SUPFAM" id="SSF56112">
    <property type="entry name" value="Protein kinase-like (PK-like)"/>
    <property type="match status" value="1"/>
</dbReference>
<dbReference type="Gene3D" id="3.90.1200.10">
    <property type="match status" value="1"/>
</dbReference>
<dbReference type="SMART" id="SM00587">
    <property type="entry name" value="CHK"/>
    <property type="match status" value="1"/>
</dbReference>
<evidence type="ECO:0000313" key="3">
    <source>
        <dbReference type="Proteomes" id="UP001153620"/>
    </source>
</evidence>
<keyword evidence="3" id="KW-1185">Reference proteome</keyword>
<evidence type="ECO:0000313" key="2">
    <source>
        <dbReference type="EMBL" id="CAG9802885.1"/>
    </source>
</evidence>
<proteinExistence type="predicted"/>